<name>A0A916U4A3_9ACTN</name>
<reference evidence="2" key="1">
    <citation type="journal article" date="2014" name="Int. J. Syst. Evol. Microbiol.">
        <title>Complete genome sequence of Corynebacterium casei LMG S-19264T (=DSM 44701T), isolated from a smear-ripened cheese.</title>
        <authorList>
            <consortium name="US DOE Joint Genome Institute (JGI-PGF)"/>
            <person name="Walter F."/>
            <person name="Albersmeier A."/>
            <person name="Kalinowski J."/>
            <person name="Ruckert C."/>
        </authorList>
    </citation>
    <scope>NUCLEOTIDE SEQUENCE</scope>
    <source>
        <strain evidence="2">CGMCC 1.15478</strain>
    </source>
</reference>
<dbReference type="AlphaFoldDB" id="A0A916U4A3"/>
<organism evidence="2 3">
    <name type="scientific">Hoyosella rhizosphaerae</name>
    <dbReference type="NCBI Taxonomy" id="1755582"/>
    <lineage>
        <taxon>Bacteria</taxon>
        <taxon>Bacillati</taxon>
        <taxon>Actinomycetota</taxon>
        <taxon>Actinomycetes</taxon>
        <taxon>Mycobacteriales</taxon>
        <taxon>Hoyosellaceae</taxon>
        <taxon>Hoyosella</taxon>
    </lineage>
</organism>
<dbReference type="EMBL" id="BMJH01000001">
    <property type="protein sequence ID" value="GGC59200.1"/>
    <property type="molecule type" value="Genomic_DNA"/>
</dbReference>
<dbReference type="InterPro" id="IPR057446">
    <property type="entry name" value="PH_bac"/>
</dbReference>
<proteinExistence type="predicted"/>
<evidence type="ECO:0000313" key="2">
    <source>
        <dbReference type="EMBL" id="GGC59200.1"/>
    </source>
</evidence>
<evidence type="ECO:0000259" key="1">
    <source>
        <dbReference type="Pfam" id="PF25362"/>
    </source>
</evidence>
<reference evidence="2" key="2">
    <citation type="submission" date="2020-09" db="EMBL/GenBank/DDBJ databases">
        <authorList>
            <person name="Sun Q."/>
            <person name="Zhou Y."/>
        </authorList>
    </citation>
    <scope>NUCLEOTIDE SEQUENCE</scope>
    <source>
        <strain evidence="2">CGMCC 1.15478</strain>
    </source>
</reference>
<sequence length="175" mass="19098">MTRFLLTVLLLAVWALLVWMMIRAWRRRGELQEGIVGPLAPIPSDLGDPVLGPSEGLYVGSTLAPSWINRVAVGDLGDRANCELLAFNGGILLARQGASDVWIPKDQVLGLRTERGHAGKVMSKDGILIIRWRTSTGAEIDSGVRAVDKHEYPQWLALWTGDDSTLKNGKSGVDE</sequence>
<keyword evidence="3" id="KW-1185">Reference proteome</keyword>
<gene>
    <name evidence="2" type="ORF">GCM10011410_09560</name>
</gene>
<dbReference type="RefSeq" id="WP_188671134.1">
    <property type="nucleotide sequence ID" value="NZ_BMJH01000001.1"/>
</dbReference>
<evidence type="ECO:0000313" key="3">
    <source>
        <dbReference type="Proteomes" id="UP000641514"/>
    </source>
</evidence>
<comment type="caution">
    <text evidence="2">The sequence shown here is derived from an EMBL/GenBank/DDBJ whole genome shotgun (WGS) entry which is preliminary data.</text>
</comment>
<accession>A0A916U4A3</accession>
<dbReference type="Proteomes" id="UP000641514">
    <property type="component" value="Unassembled WGS sequence"/>
</dbReference>
<protein>
    <recommendedName>
        <fullName evidence="1">PH domain-containing protein</fullName>
    </recommendedName>
</protein>
<dbReference type="Pfam" id="PF25362">
    <property type="entry name" value="bPH_11"/>
    <property type="match status" value="1"/>
</dbReference>
<feature type="domain" description="PH" evidence="1">
    <location>
        <begin position="37"/>
        <end position="157"/>
    </location>
</feature>